<keyword evidence="2" id="KW-1185">Reference proteome</keyword>
<reference evidence="1" key="2">
    <citation type="submission" date="2025-08" db="UniProtKB">
        <authorList>
            <consortium name="Ensembl"/>
        </authorList>
    </citation>
    <scope>IDENTIFICATION</scope>
</reference>
<evidence type="ECO:0000313" key="2">
    <source>
        <dbReference type="Proteomes" id="UP000472272"/>
    </source>
</evidence>
<accession>A0A670HXK5</accession>
<reference evidence="1 2" key="1">
    <citation type="journal article" date="2019" name="Proc. Natl. Acad. Sci. U.S.A.">
        <title>Regulatory changes in pterin and carotenoid genes underlie balanced color polymorphisms in the wall lizard.</title>
        <authorList>
            <person name="Andrade P."/>
            <person name="Pinho C."/>
            <person name="Perez I de Lanuza G."/>
            <person name="Afonso S."/>
            <person name="Brejcha J."/>
            <person name="Rubin C.J."/>
            <person name="Wallerman O."/>
            <person name="Pereira P."/>
            <person name="Sabatino S.J."/>
            <person name="Bellati A."/>
            <person name="Pellitteri-Rosa D."/>
            <person name="Bosakova Z."/>
            <person name="Bunikis I."/>
            <person name="Carretero M.A."/>
            <person name="Feiner N."/>
            <person name="Marsik P."/>
            <person name="Pauperio F."/>
            <person name="Salvi D."/>
            <person name="Soler L."/>
            <person name="While G.M."/>
            <person name="Uller T."/>
            <person name="Font E."/>
            <person name="Andersson L."/>
            <person name="Carneiro M."/>
        </authorList>
    </citation>
    <scope>NUCLEOTIDE SEQUENCE</scope>
</reference>
<name>A0A670HXK5_PODMU</name>
<sequence length="88" mass="10144">MRSKGILLFLSREVGNCVPNSKSGQRNLYRLAWKSMQSSWHFPIRQAMKSKAKGCQYLSLNIKKLWFLSGEESSCRGKVRETSELRSC</sequence>
<reference evidence="1" key="3">
    <citation type="submission" date="2025-09" db="UniProtKB">
        <authorList>
            <consortium name="Ensembl"/>
        </authorList>
    </citation>
    <scope>IDENTIFICATION</scope>
</reference>
<protein>
    <submittedName>
        <fullName evidence="1">Uncharacterized protein</fullName>
    </submittedName>
</protein>
<dbReference type="Ensembl" id="ENSPMRT00000004724.1">
    <property type="protein sequence ID" value="ENSPMRP00000004428.1"/>
    <property type="gene ID" value="ENSPMRG00000003027.1"/>
</dbReference>
<organism evidence="1 2">
    <name type="scientific">Podarcis muralis</name>
    <name type="common">Wall lizard</name>
    <name type="synonym">Lacerta muralis</name>
    <dbReference type="NCBI Taxonomy" id="64176"/>
    <lineage>
        <taxon>Eukaryota</taxon>
        <taxon>Metazoa</taxon>
        <taxon>Chordata</taxon>
        <taxon>Craniata</taxon>
        <taxon>Vertebrata</taxon>
        <taxon>Euteleostomi</taxon>
        <taxon>Lepidosauria</taxon>
        <taxon>Squamata</taxon>
        <taxon>Bifurcata</taxon>
        <taxon>Unidentata</taxon>
        <taxon>Episquamata</taxon>
        <taxon>Laterata</taxon>
        <taxon>Lacertibaenia</taxon>
        <taxon>Lacertidae</taxon>
        <taxon>Podarcis</taxon>
    </lineage>
</organism>
<dbReference type="AlphaFoldDB" id="A0A670HXK5"/>
<dbReference type="Proteomes" id="UP000472272">
    <property type="component" value="Chromosome 5"/>
</dbReference>
<proteinExistence type="predicted"/>
<evidence type="ECO:0000313" key="1">
    <source>
        <dbReference type="Ensembl" id="ENSPMRP00000004428.1"/>
    </source>
</evidence>